<organism evidence="1">
    <name type="scientific">hydrothermal vent metagenome</name>
    <dbReference type="NCBI Taxonomy" id="652676"/>
    <lineage>
        <taxon>unclassified sequences</taxon>
        <taxon>metagenomes</taxon>
        <taxon>ecological metagenomes</taxon>
    </lineage>
</organism>
<dbReference type="InterPro" id="IPR023614">
    <property type="entry name" value="Porin_dom_sf"/>
</dbReference>
<evidence type="ECO:0008006" key="2">
    <source>
        <dbReference type="Google" id="ProtNLM"/>
    </source>
</evidence>
<dbReference type="AlphaFoldDB" id="A0A1W1EAA1"/>
<name>A0A1W1EAA1_9ZZZZ</name>
<gene>
    <name evidence="1" type="ORF">MNB_SV-4-447</name>
</gene>
<reference evidence="1" key="1">
    <citation type="submission" date="2016-10" db="EMBL/GenBank/DDBJ databases">
        <authorList>
            <person name="de Groot N.N."/>
        </authorList>
    </citation>
    <scope>NUCLEOTIDE SEQUENCE</scope>
</reference>
<protein>
    <recommendedName>
        <fullName evidence="2">Porin domain-containing protein</fullName>
    </recommendedName>
</protein>
<proteinExistence type="predicted"/>
<dbReference type="Gene3D" id="2.40.160.10">
    <property type="entry name" value="Porin"/>
    <property type="match status" value="1"/>
</dbReference>
<accession>A0A1W1EAA1</accession>
<sequence>MKFTTLSLVAAVAVSSAFAGGDIAPVEPVAKAPLQPKVSATTINGKLTGYYYTDDTQAAYDMFEKEASQLGLAATLDVSHKLTDWLTLNFSAMGYVNSLKKPNAMYMEGNKKGAFFNVANATFNYADTTFIAGRQLVDTPMVGGFDWLLAPGAFEAYTLVNSSIKNVTLVGSYLRTWRPNNTGDTWVNLTDIDDGNNWTVAVAYKQDALNASLWYYNVDAGAAAGNPDKYAQIYADAGYTFSGITLKGQYIHTDYDTATDSDAYGAEISGKIADIALSAAVMNVSDNMAGFVGRDTLYTSSWNSFAGRQAVANDDTLSWKVAASTTFAAIDTTLSYAQYGDEGSEFDLILAYNITKNIDANLVYTNTDYDVNVDNSDAANALEIYANYKF</sequence>
<dbReference type="SUPFAM" id="SSF56935">
    <property type="entry name" value="Porins"/>
    <property type="match status" value="1"/>
</dbReference>
<dbReference type="EMBL" id="FPIB01000026">
    <property type="protein sequence ID" value="SFV90893.1"/>
    <property type="molecule type" value="Genomic_DNA"/>
</dbReference>
<evidence type="ECO:0000313" key="1">
    <source>
        <dbReference type="EMBL" id="SFV90893.1"/>
    </source>
</evidence>